<reference evidence="2 3" key="1">
    <citation type="submission" date="2024-04" db="EMBL/GenBank/DDBJ databases">
        <authorList>
            <person name="Fracassetti M."/>
        </authorList>
    </citation>
    <scope>NUCLEOTIDE SEQUENCE [LARGE SCALE GENOMIC DNA]</scope>
</reference>
<evidence type="ECO:0000313" key="3">
    <source>
        <dbReference type="Proteomes" id="UP001497516"/>
    </source>
</evidence>
<dbReference type="Proteomes" id="UP001497516">
    <property type="component" value="Chromosome 4"/>
</dbReference>
<accession>A0AAV2EEW1</accession>
<dbReference type="AlphaFoldDB" id="A0AAV2EEW1"/>
<feature type="region of interest" description="Disordered" evidence="1">
    <location>
        <begin position="27"/>
        <end position="95"/>
    </location>
</feature>
<keyword evidence="3" id="KW-1185">Reference proteome</keyword>
<gene>
    <name evidence="2" type="ORF">LTRI10_LOCUS25501</name>
</gene>
<feature type="compositionally biased region" description="Basic and acidic residues" evidence="1">
    <location>
        <begin position="85"/>
        <end position="95"/>
    </location>
</feature>
<name>A0AAV2EEW1_9ROSI</name>
<protein>
    <submittedName>
        <fullName evidence="2">Uncharacterized protein</fullName>
    </submittedName>
</protein>
<organism evidence="2 3">
    <name type="scientific">Linum trigynum</name>
    <dbReference type="NCBI Taxonomy" id="586398"/>
    <lineage>
        <taxon>Eukaryota</taxon>
        <taxon>Viridiplantae</taxon>
        <taxon>Streptophyta</taxon>
        <taxon>Embryophyta</taxon>
        <taxon>Tracheophyta</taxon>
        <taxon>Spermatophyta</taxon>
        <taxon>Magnoliopsida</taxon>
        <taxon>eudicotyledons</taxon>
        <taxon>Gunneridae</taxon>
        <taxon>Pentapetalae</taxon>
        <taxon>rosids</taxon>
        <taxon>fabids</taxon>
        <taxon>Malpighiales</taxon>
        <taxon>Linaceae</taxon>
        <taxon>Linum</taxon>
    </lineage>
</organism>
<dbReference type="EMBL" id="OZ034817">
    <property type="protein sequence ID" value="CAL1384284.1"/>
    <property type="molecule type" value="Genomic_DNA"/>
</dbReference>
<evidence type="ECO:0000256" key="1">
    <source>
        <dbReference type="SAM" id="MobiDB-lite"/>
    </source>
</evidence>
<evidence type="ECO:0000313" key="2">
    <source>
        <dbReference type="EMBL" id="CAL1384284.1"/>
    </source>
</evidence>
<feature type="compositionally biased region" description="Basic and acidic residues" evidence="1">
    <location>
        <begin position="33"/>
        <end position="44"/>
    </location>
</feature>
<sequence>MASITGNHRNKIAWRWRRIRNGCSKLKRQRKLRERDQIRSRGEDPTGTTHLYGDTRFPAATTGEDPTLHAPTAHQATQTHRGGQRVRDENGFTKR</sequence>
<proteinExistence type="predicted"/>